<evidence type="ECO:0000259" key="1">
    <source>
        <dbReference type="Pfam" id="PF20078"/>
    </source>
</evidence>
<keyword evidence="3" id="KW-1185">Reference proteome</keyword>
<feature type="domain" description="DUF6473" evidence="1">
    <location>
        <begin position="29"/>
        <end position="129"/>
    </location>
</feature>
<organism evidence="2 3">
    <name type="scientific">Palleronia aestuarii</name>
    <dbReference type="NCBI Taxonomy" id="568105"/>
    <lineage>
        <taxon>Bacteria</taxon>
        <taxon>Pseudomonadati</taxon>
        <taxon>Pseudomonadota</taxon>
        <taxon>Alphaproteobacteria</taxon>
        <taxon>Rhodobacterales</taxon>
        <taxon>Roseobacteraceae</taxon>
        <taxon>Palleronia</taxon>
    </lineage>
</organism>
<dbReference type="Pfam" id="PF20078">
    <property type="entry name" value="DUF6473"/>
    <property type="match status" value="1"/>
</dbReference>
<dbReference type="AlphaFoldDB" id="A0A2W7MUX2"/>
<proteinExistence type="predicted"/>
<dbReference type="EMBL" id="QKZL01000056">
    <property type="protein sequence ID" value="PZX09977.1"/>
    <property type="molecule type" value="Genomic_DNA"/>
</dbReference>
<evidence type="ECO:0000313" key="3">
    <source>
        <dbReference type="Proteomes" id="UP000248916"/>
    </source>
</evidence>
<dbReference type="InterPro" id="IPR045524">
    <property type="entry name" value="DUF6473"/>
</dbReference>
<dbReference type="RefSeq" id="WP_111539261.1">
    <property type="nucleotide sequence ID" value="NZ_QKZL01000056.1"/>
</dbReference>
<dbReference type="Proteomes" id="UP000248916">
    <property type="component" value="Unassembled WGS sequence"/>
</dbReference>
<gene>
    <name evidence="2" type="ORF">LX81_04334</name>
</gene>
<accession>A0A2W7MUX2</accession>
<protein>
    <recommendedName>
        <fullName evidence="1">DUF6473 domain-containing protein</fullName>
    </recommendedName>
</protein>
<reference evidence="2 3" key="1">
    <citation type="submission" date="2018-06" db="EMBL/GenBank/DDBJ databases">
        <title>Genomic Encyclopedia of Archaeal and Bacterial Type Strains, Phase II (KMG-II): from individual species to whole genera.</title>
        <authorList>
            <person name="Goeker M."/>
        </authorList>
    </citation>
    <scope>NUCLEOTIDE SEQUENCE [LARGE SCALE GENOMIC DNA]</scope>
    <source>
        <strain evidence="2 3">DSM 22009</strain>
    </source>
</reference>
<name>A0A2W7MUX2_9RHOB</name>
<dbReference type="OrthoDB" id="5169888at2"/>
<sequence>MVPLEGRRADLDTAYNEGMPKYVLRDREIVDFHCERLPGTDLWFRGPFSKQLNCGRYITAIGAAQTFGCFCDRPYPAILSERLGVPGLNLGYSGAGPDFFRGREDVLRRIDDSAFCAVQAISGRSVWNSLLDNSNGLAYRRRRSDGTPPTVEQISDEVIAQEITVPKVLVWFSSRTPDYTPRHHRRAALLGDYPRLIDTPTLARIRPLVDAHAECVSQRSSPQPLVSRVDGKPTTMLLEADPKPIFAGQGAALCQGIWHENKYYFSPEMYQDAADILKTPCRALLAAQDG</sequence>
<evidence type="ECO:0000313" key="2">
    <source>
        <dbReference type="EMBL" id="PZX09977.1"/>
    </source>
</evidence>
<comment type="caution">
    <text evidence="2">The sequence shown here is derived from an EMBL/GenBank/DDBJ whole genome shotgun (WGS) entry which is preliminary data.</text>
</comment>